<organism evidence="3 4">
    <name type="scientific">Magallana gigas</name>
    <name type="common">Pacific oyster</name>
    <name type="synonym">Crassostrea gigas</name>
    <dbReference type="NCBI Taxonomy" id="29159"/>
    <lineage>
        <taxon>Eukaryota</taxon>
        <taxon>Metazoa</taxon>
        <taxon>Spiralia</taxon>
        <taxon>Lophotrochozoa</taxon>
        <taxon>Mollusca</taxon>
        <taxon>Bivalvia</taxon>
        <taxon>Autobranchia</taxon>
        <taxon>Pteriomorphia</taxon>
        <taxon>Ostreida</taxon>
        <taxon>Ostreoidea</taxon>
        <taxon>Ostreidae</taxon>
        <taxon>Magallana</taxon>
    </lineage>
</organism>
<dbReference type="AlphaFoldDB" id="A0A8W8MXC4"/>
<evidence type="ECO:0000313" key="4">
    <source>
        <dbReference type="Proteomes" id="UP000005408"/>
    </source>
</evidence>
<keyword evidence="1" id="KW-0472">Membrane</keyword>
<evidence type="ECO:0000256" key="2">
    <source>
        <dbReference type="SAM" id="SignalP"/>
    </source>
</evidence>
<dbReference type="Gene3D" id="2.170.300.10">
    <property type="entry name" value="Tie2 ligand-binding domain superfamily"/>
    <property type="match status" value="1"/>
</dbReference>
<keyword evidence="1" id="KW-0812">Transmembrane</keyword>
<sequence>MVTLIFLSFFVSESCSARCDESGHYQCCSGYEWNNMLRKCIKCKPGFYGINCSKTCLLPYYGEGCQQECVCSTEEECDISIGCQRKSTTLTTTTTTTEKVATTTTAITTATKTHLNTSGKYLKRSTTTSDHNVKISSVNIAISIDTTRNLEITRFSTKEITLSDSSTALFNPKNMLFMAIFVVGLILVTLVIVYLFRMICKRCSAKRDVKCYNKGECPANNLPESIHYEEISNVVSLGVDNRYAPLQQSNMDQYVKPLVGPKEHEQNTEKNIVHDTFINSIFTAVNRDISSDCSESGSTDSKGYQIPLSSTKGLNEQSVTANLIVVAATDNSENNGDYLTVLN</sequence>
<dbReference type="Proteomes" id="UP000005408">
    <property type="component" value="Unassembled WGS sequence"/>
</dbReference>
<feature type="transmembrane region" description="Helical" evidence="1">
    <location>
        <begin position="175"/>
        <end position="196"/>
    </location>
</feature>
<dbReference type="OMA" id="VEDEIHY"/>
<feature type="signal peptide" evidence="2">
    <location>
        <begin position="1"/>
        <end position="17"/>
    </location>
</feature>
<dbReference type="EnsemblMetazoa" id="G35011.1">
    <property type="protein sequence ID" value="G35011.1:cds"/>
    <property type="gene ID" value="G35011"/>
</dbReference>
<keyword evidence="1" id="KW-1133">Transmembrane helix</keyword>
<evidence type="ECO:0000256" key="1">
    <source>
        <dbReference type="SAM" id="Phobius"/>
    </source>
</evidence>
<reference evidence="3" key="1">
    <citation type="submission" date="2022-08" db="UniProtKB">
        <authorList>
            <consortium name="EnsemblMetazoa"/>
        </authorList>
    </citation>
    <scope>IDENTIFICATION</scope>
    <source>
        <strain evidence="3">05x7-T-G4-1.051#20</strain>
    </source>
</reference>
<accession>A0A8W8MXC4</accession>
<proteinExistence type="predicted"/>
<keyword evidence="2" id="KW-0732">Signal</keyword>
<keyword evidence="4" id="KW-1185">Reference proteome</keyword>
<name>A0A8W8MXC4_MAGGI</name>
<protein>
    <submittedName>
        <fullName evidence="3">Uncharacterized protein</fullName>
    </submittedName>
</protein>
<feature type="chain" id="PRO_5036471481" evidence="2">
    <location>
        <begin position="18"/>
        <end position="343"/>
    </location>
</feature>
<dbReference type="OrthoDB" id="18487at2759"/>
<evidence type="ECO:0000313" key="3">
    <source>
        <dbReference type="EnsemblMetazoa" id="G35011.1:cds"/>
    </source>
</evidence>